<dbReference type="PRINTS" id="PR00359">
    <property type="entry name" value="BP450"/>
</dbReference>
<keyword evidence="3" id="KW-0560">Oxidoreductase</keyword>
<accession>A0ABQ6AV69</accession>
<evidence type="ECO:0000313" key="6">
    <source>
        <dbReference type="Proteomes" id="UP001156905"/>
    </source>
</evidence>
<keyword evidence="3" id="KW-0349">Heme</keyword>
<dbReference type="EMBL" id="BSOW01000008">
    <property type="protein sequence ID" value="GLR86097.1"/>
    <property type="molecule type" value="Genomic_DNA"/>
</dbReference>
<dbReference type="Pfam" id="PF00067">
    <property type="entry name" value="p450"/>
    <property type="match status" value="1"/>
</dbReference>
<dbReference type="Proteomes" id="UP001156905">
    <property type="component" value="Unassembled WGS sequence"/>
</dbReference>
<dbReference type="InterPro" id="IPR002397">
    <property type="entry name" value="Cyt_P450_B"/>
</dbReference>
<dbReference type="Gene3D" id="1.10.630.10">
    <property type="entry name" value="Cytochrome P450"/>
    <property type="match status" value="1"/>
</dbReference>
<dbReference type="PANTHER" id="PTHR46696">
    <property type="entry name" value="P450, PUTATIVE (EUROFUNG)-RELATED"/>
    <property type="match status" value="1"/>
</dbReference>
<dbReference type="PROSITE" id="PS00086">
    <property type="entry name" value="CYTOCHROME_P450"/>
    <property type="match status" value="1"/>
</dbReference>
<dbReference type="InterPro" id="IPR036396">
    <property type="entry name" value="Cyt_P450_sf"/>
</dbReference>
<evidence type="ECO:0000256" key="3">
    <source>
        <dbReference type="RuleBase" id="RU000461"/>
    </source>
</evidence>
<evidence type="ECO:0000256" key="1">
    <source>
        <dbReference type="ARBA" id="ARBA00001971"/>
    </source>
</evidence>
<keyword evidence="3" id="KW-0479">Metal-binding</keyword>
<protein>
    <submittedName>
        <fullName evidence="5">Cytochrome P450</fullName>
    </submittedName>
</protein>
<comment type="cofactor">
    <cofactor evidence="1">
        <name>heme</name>
        <dbReference type="ChEBI" id="CHEBI:30413"/>
    </cofactor>
</comment>
<keyword evidence="3" id="KW-0408">Iron</keyword>
<comment type="similarity">
    <text evidence="2 3">Belongs to the cytochrome P450 family.</text>
</comment>
<evidence type="ECO:0000313" key="5">
    <source>
        <dbReference type="EMBL" id="GLR86097.1"/>
    </source>
</evidence>
<dbReference type="RefSeq" id="WP_284265993.1">
    <property type="nucleotide sequence ID" value="NZ_BSOW01000008.1"/>
</dbReference>
<name>A0ABQ6AV69_9BRAD</name>
<feature type="region of interest" description="Disordered" evidence="4">
    <location>
        <begin position="410"/>
        <end position="439"/>
    </location>
</feature>
<dbReference type="PRINTS" id="PR00385">
    <property type="entry name" value="P450"/>
</dbReference>
<dbReference type="InterPro" id="IPR001128">
    <property type="entry name" value="Cyt_P450"/>
</dbReference>
<dbReference type="SUPFAM" id="SSF48264">
    <property type="entry name" value="Cytochrome P450"/>
    <property type="match status" value="1"/>
</dbReference>
<dbReference type="InterPro" id="IPR017972">
    <property type="entry name" value="Cyt_P450_CS"/>
</dbReference>
<gene>
    <name evidence="5" type="ORF">GCM10007857_28080</name>
</gene>
<dbReference type="PANTHER" id="PTHR46696:SF1">
    <property type="entry name" value="CYTOCHROME P450 YJIB-RELATED"/>
    <property type="match status" value="1"/>
</dbReference>
<keyword evidence="6" id="KW-1185">Reference proteome</keyword>
<proteinExistence type="inferred from homology"/>
<evidence type="ECO:0000256" key="4">
    <source>
        <dbReference type="SAM" id="MobiDB-lite"/>
    </source>
</evidence>
<feature type="compositionally biased region" description="Polar residues" evidence="4">
    <location>
        <begin position="420"/>
        <end position="431"/>
    </location>
</feature>
<keyword evidence="3" id="KW-0503">Monooxygenase</keyword>
<comment type="caution">
    <text evidence="5">The sequence shown here is derived from an EMBL/GenBank/DDBJ whole genome shotgun (WGS) entry which is preliminary data.</text>
</comment>
<evidence type="ECO:0000256" key="2">
    <source>
        <dbReference type="ARBA" id="ARBA00010617"/>
    </source>
</evidence>
<reference evidence="6" key="1">
    <citation type="journal article" date="2019" name="Int. J. Syst. Evol. Microbiol.">
        <title>The Global Catalogue of Microorganisms (GCM) 10K type strain sequencing project: providing services to taxonomists for standard genome sequencing and annotation.</title>
        <authorList>
            <consortium name="The Broad Institute Genomics Platform"/>
            <consortium name="The Broad Institute Genome Sequencing Center for Infectious Disease"/>
            <person name="Wu L."/>
            <person name="Ma J."/>
        </authorList>
    </citation>
    <scope>NUCLEOTIDE SEQUENCE [LARGE SCALE GENOMIC DNA]</scope>
    <source>
        <strain evidence="6">NBRC 102520</strain>
    </source>
</reference>
<sequence>MTPRIDFTSDAFFRDPPKGIATLRASGPVVATRFPIVGDVWITTTHDATAQVLKDGTTFTLRREDGEVAGLRWWMPKLVTTIANNMLTKDEPDHTRLRSIVDEAFRRRAIVAMEPRIRAIADGLADELFAAGSPADLVQRYARILPLSVICELLGLPQADRPRFIAWANTMSSLTNVVSFFRLVFAFRKMRGYLEQQLQVARTQGGEGLIAELVQVEREGGRITPDEMVSMVFLLLAAGSETTTHLISGSVYELLKNPALRDWLEEDWSRAGLAVEEFLRFVSPVQFSKPRYIRRDIELEGVHLKKGDRVMVMLAAANMDPAVHDHAERLDLERKPNRHISFGTGIHFCLGHQLARIEAACALQALFTRWPRLGLAVDPSQVNWRKRPGLRAIAKLPVIAEVRQPVDVPGARFDARRSRSQPNTDRPSSSGDAARSPAI</sequence>
<organism evidence="5 6">
    <name type="scientific">Bradyrhizobium iriomotense</name>
    <dbReference type="NCBI Taxonomy" id="441950"/>
    <lineage>
        <taxon>Bacteria</taxon>
        <taxon>Pseudomonadati</taxon>
        <taxon>Pseudomonadota</taxon>
        <taxon>Alphaproteobacteria</taxon>
        <taxon>Hyphomicrobiales</taxon>
        <taxon>Nitrobacteraceae</taxon>
        <taxon>Bradyrhizobium</taxon>
    </lineage>
</organism>